<accession>A0A420VSI9</accession>
<keyword evidence="2" id="KW-1185">Reference proteome</keyword>
<organism evidence="1 2">
    <name type="scientific">Sphingobacterium puteale</name>
    <dbReference type="NCBI Taxonomy" id="2420510"/>
    <lineage>
        <taxon>Bacteria</taxon>
        <taxon>Pseudomonadati</taxon>
        <taxon>Bacteroidota</taxon>
        <taxon>Sphingobacteriia</taxon>
        <taxon>Sphingobacteriales</taxon>
        <taxon>Sphingobacteriaceae</taxon>
        <taxon>Sphingobacterium</taxon>
    </lineage>
</organism>
<evidence type="ECO:0000313" key="1">
    <source>
        <dbReference type="EMBL" id="RKO69189.1"/>
    </source>
</evidence>
<evidence type="ECO:0000313" key="2">
    <source>
        <dbReference type="Proteomes" id="UP000282423"/>
    </source>
</evidence>
<name>A0A420VSI9_9SPHI</name>
<reference evidence="1 2" key="1">
    <citation type="submission" date="2018-10" db="EMBL/GenBank/DDBJ databases">
        <title>Sphingobacterium sp. M05W1-28.</title>
        <authorList>
            <person name="Cai H."/>
        </authorList>
    </citation>
    <scope>NUCLEOTIDE SEQUENCE [LARGE SCALE GENOMIC DNA]</scope>
    <source>
        <strain evidence="1 2">M05W1-28</strain>
    </source>
</reference>
<proteinExistence type="predicted"/>
<sequence length="106" mass="12613">MGVFVWFESNRSFIAANLCENRARPEMHCNGQCVLMKKLKALDEKSSEKDLPQNVKYETFICLMQDFIIMPEQMSICVKNTYVTYYNAYYSFIHFKNNFRPPRFKA</sequence>
<gene>
    <name evidence="1" type="ORF">D7322_23435</name>
</gene>
<protein>
    <submittedName>
        <fullName evidence="1">Uncharacterized protein</fullName>
    </submittedName>
</protein>
<dbReference type="EMBL" id="RBWS01000022">
    <property type="protein sequence ID" value="RKO69189.1"/>
    <property type="molecule type" value="Genomic_DNA"/>
</dbReference>
<comment type="caution">
    <text evidence="1">The sequence shown here is derived from an EMBL/GenBank/DDBJ whole genome shotgun (WGS) entry which is preliminary data.</text>
</comment>
<dbReference type="AlphaFoldDB" id="A0A420VSI9"/>
<dbReference type="Proteomes" id="UP000282423">
    <property type="component" value="Unassembled WGS sequence"/>
</dbReference>